<comment type="caution">
    <text evidence="2">The sequence shown here is derived from an EMBL/GenBank/DDBJ whole genome shotgun (WGS) entry which is preliminary data.</text>
</comment>
<keyword evidence="1" id="KW-1133">Transmembrane helix</keyword>
<organism evidence="2 3">
    <name type="scientific">Belliella marina</name>
    <dbReference type="NCBI Taxonomy" id="1644146"/>
    <lineage>
        <taxon>Bacteria</taxon>
        <taxon>Pseudomonadati</taxon>
        <taxon>Bacteroidota</taxon>
        <taxon>Cytophagia</taxon>
        <taxon>Cytophagales</taxon>
        <taxon>Cyclobacteriaceae</taxon>
        <taxon>Belliella</taxon>
    </lineage>
</organism>
<proteinExistence type="predicted"/>
<gene>
    <name evidence="2" type="ORF">ACFSKL_11875</name>
</gene>
<keyword evidence="1" id="KW-0472">Membrane</keyword>
<feature type="transmembrane region" description="Helical" evidence="1">
    <location>
        <begin position="35"/>
        <end position="59"/>
    </location>
</feature>
<keyword evidence="3" id="KW-1185">Reference proteome</keyword>
<evidence type="ECO:0000313" key="3">
    <source>
        <dbReference type="Proteomes" id="UP001597361"/>
    </source>
</evidence>
<protein>
    <submittedName>
        <fullName evidence="2">Uncharacterized protein</fullName>
    </submittedName>
</protein>
<evidence type="ECO:0000313" key="2">
    <source>
        <dbReference type="EMBL" id="MFD2035494.1"/>
    </source>
</evidence>
<keyword evidence="1" id="KW-0812">Transmembrane</keyword>
<reference evidence="3" key="1">
    <citation type="journal article" date="2019" name="Int. J. Syst. Evol. Microbiol.">
        <title>The Global Catalogue of Microorganisms (GCM) 10K type strain sequencing project: providing services to taxonomists for standard genome sequencing and annotation.</title>
        <authorList>
            <consortium name="The Broad Institute Genomics Platform"/>
            <consortium name="The Broad Institute Genome Sequencing Center for Infectious Disease"/>
            <person name="Wu L."/>
            <person name="Ma J."/>
        </authorList>
    </citation>
    <scope>NUCLEOTIDE SEQUENCE [LARGE SCALE GENOMIC DNA]</scope>
    <source>
        <strain evidence="3">CGMCC 1.15180</strain>
    </source>
</reference>
<dbReference type="Proteomes" id="UP001597361">
    <property type="component" value="Unassembled WGS sequence"/>
</dbReference>
<dbReference type="EMBL" id="JBHUHR010000032">
    <property type="protein sequence ID" value="MFD2035494.1"/>
    <property type="molecule type" value="Genomic_DNA"/>
</dbReference>
<evidence type="ECO:0000256" key="1">
    <source>
        <dbReference type="SAM" id="Phobius"/>
    </source>
</evidence>
<name>A0ABW4VLH9_9BACT</name>
<sequence length="87" mass="9918">MSLSEWSTVKVKKQTDGYPWGPINENPWYYDNPEIYSTVMLTEGIIFTIALTILAIQIIKAKKKDILYALMVCFGLFILMLVNGAIK</sequence>
<feature type="transmembrane region" description="Helical" evidence="1">
    <location>
        <begin position="66"/>
        <end position="86"/>
    </location>
</feature>
<accession>A0ABW4VLH9</accession>
<dbReference type="RefSeq" id="WP_376886458.1">
    <property type="nucleotide sequence ID" value="NZ_JBHUHR010000032.1"/>
</dbReference>